<dbReference type="GeneID" id="19881465"/>
<dbReference type="InParanoid" id="L2GMJ9"/>
<name>L2GMJ9_VITCO</name>
<reference evidence="3" key="1">
    <citation type="submission" date="2011-05" db="EMBL/GenBank/DDBJ databases">
        <title>The genome sequence of Vittaforma corneae strain ATCC 50505.</title>
        <authorList>
            <consortium name="The Broad Institute Genome Sequencing Platform"/>
            <person name="Cuomo C."/>
            <person name="Didier E."/>
            <person name="Bowers L."/>
            <person name="Young S.K."/>
            <person name="Zeng Q."/>
            <person name="Gargeya S."/>
            <person name="Fitzgerald M."/>
            <person name="Haas B."/>
            <person name="Abouelleil A."/>
            <person name="Alvarado L."/>
            <person name="Arachchi H.M."/>
            <person name="Berlin A."/>
            <person name="Chapman S.B."/>
            <person name="Gearin G."/>
            <person name="Goldberg J."/>
            <person name="Griggs A."/>
            <person name="Gujja S."/>
            <person name="Hansen M."/>
            <person name="Heiman D."/>
            <person name="Howarth C."/>
            <person name="Larimer J."/>
            <person name="Lui A."/>
            <person name="MacDonald P.J.P."/>
            <person name="McCowen C."/>
            <person name="Montmayeur A."/>
            <person name="Murphy C."/>
            <person name="Neiman D."/>
            <person name="Pearson M."/>
            <person name="Priest M."/>
            <person name="Roberts A."/>
            <person name="Saif S."/>
            <person name="Shea T."/>
            <person name="Sisk P."/>
            <person name="Stolte C."/>
            <person name="Sykes S."/>
            <person name="Wortman J."/>
            <person name="Nusbaum C."/>
            <person name="Birren B."/>
        </authorList>
    </citation>
    <scope>NUCLEOTIDE SEQUENCE [LARGE SCALE GENOMIC DNA]</scope>
    <source>
        <strain evidence="3">ATCC 50505</strain>
    </source>
</reference>
<sequence>MSSYSTKPMKMLLYHLAMAVSLGLNTIPQSQKAGGDLGSLVRLEVIAKHPGMKEENPNYVKIRRQIEIDQLGVEPAPEKLEDTKNEPESKDFMHELLSGEETFLDRIRARIVRNKERIVQSYR</sequence>
<dbReference type="Proteomes" id="UP000011082">
    <property type="component" value="Unassembled WGS sequence"/>
</dbReference>
<feature type="chain" id="PRO_5003959999" evidence="1">
    <location>
        <begin position="24"/>
        <end position="123"/>
    </location>
</feature>
<gene>
    <name evidence="2" type="ORF">VICG_00749</name>
</gene>
<keyword evidence="1" id="KW-0732">Signal</keyword>
<dbReference type="HOGENOM" id="CLU_2016976_0_0_1"/>
<evidence type="ECO:0000313" key="3">
    <source>
        <dbReference type="Proteomes" id="UP000011082"/>
    </source>
</evidence>
<dbReference type="VEuPathDB" id="MicrosporidiaDB:VICG_00749"/>
<keyword evidence="3" id="KW-1185">Reference proteome</keyword>
<evidence type="ECO:0000256" key="1">
    <source>
        <dbReference type="SAM" id="SignalP"/>
    </source>
</evidence>
<dbReference type="RefSeq" id="XP_007604200.1">
    <property type="nucleotide sequence ID" value="XM_007604138.1"/>
</dbReference>
<organism evidence="2 3">
    <name type="scientific">Vittaforma corneae (strain ATCC 50505)</name>
    <name type="common">Microsporidian parasite</name>
    <name type="synonym">Nosema corneum</name>
    <dbReference type="NCBI Taxonomy" id="993615"/>
    <lineage>
        <taxon>Eukaryota</taxon>
        <taxon>Fungi</taxon>
        <taxon>Fungi incertae sedis</taxon>
        <taxon>Microsporidia</taxon>
        <taxon>Nosematidae</taxon>
        <taxon>Vittaforma</taxon>
    </lineage>
</organism>
<evidence type="ECO:0000313" key="2">
    <source>
        <dbReference type="EMBL" id="ELA42108.1"/>
    </source>
</evidence>
<accession>L2GMJ9</accession>
<protein>
    <submittedName>
        <fullName evidence="2">Uncharacterized protein</fullName>
    </submittedName>
</protein>
<proteinExistence type="predicted"/>
<dbReference type="AlphaFoldDB" id="L2GMJ9"/>
<dbReference type="EMBL" id="JH370134">
    <property type="protein sequence ID" value="ELA42108.1"/>
    <property type="molecule type" value="Genomic_DNA"/>
</dbReference>
<feature type="signal peptide" evidence="1">
    <location>
        <begin position="1"/>
        <end position="23"/>
    </location>
</feature>